<dbReference type="Gene3D" id="3.40.720.10">
    <property type="entry name" value="Alkaline Phosphatase, subunit A"/>
    <property type="match status" value="1"/>
</dbReference>
<evidence type="ECO:0000256" key="15">
    <source>
        <dbReference type="ARBA" id="ARBA00066413"/>
    </source>
</evidence>
<dbReference type="PANTHER" id="PTHR45953">
    <property type="entry name" value="IDURONATE 2-SULFATASE"/>
    <property type="match status" value="1"/>
</dbReference>
<dbReference type="Pfam" id="PF00884">
    <property type="entry name" value="Sulfatase"/>
    <property type="match status" value="1"/>
</dbReference>
<dbReference type="HOGENOM" id="CLU_006332_9_0_1"/>
<dbReference type="InterPro" id="IPR017850">
    <property type="entry name" value="Alkaline_phosphatase_core_sf"/>
</dbReference>
<evidence type="ECO:0000256" key="7">
    <source>
        <dbReference type="ARBA" id="ARBA00022837"/>
    </source>
</evidence>
<dbReference type="AlphaFoldDB" id="K1R3L8"/>
<evidence type="ECO:0000256" key="14">
    <source>
        <dbReference type="ARBA" id="ARBA00062513"/>
    </source>
</evidence>
<keyword evidence="11" id="KW-0458">Lysosome</keyword>
<evidence type="ECO:0000256" key="16">
    <source>
        <dbReference type="ARBA" id="ARBA00068336"/>
    </source>
</evidence>
<dbReference type="InterPro" id="IPR035874">
    <property type="entry name" value="IDS"/>
</dbReference>
<evidence type="ECO:0000256" key="9">
    <source>
        <dbReference type="ARBA" id="ARBA00023157"/>
    </source>
</evidence>
<evidence type="ECO:0000256" key="17">
    <source>
        <dbReference type="ARBA" id="ARBA00081076"/>
    </source>
</evidence>
<dbReference type="GO" id="GO:0046872">
    <property type="term" value="F:metal ion binding"/>
    <property type="evidence" value="ECO:0007669"/>
    <property type="project" value="UniProtKB-KW"/>
</dbReference>
<comment type="cofactor">
    <cofactor evidence="1">
        <name>Ca(2+)</name>
        <dbReference type="ChEBI" id="CHEBI:29108"/>
    </cofactor>
</comment>
<evidence type="ECO:0000256" key="2">
    <source>
        <dbReference type="ARBA" id="ARBA00004371"/>
    </source>
</evidence>
<dbReference type="PANTHER" id="PTHR45953:SF1">
    <property type="entry name" value="IDURONATE 2-SULFATASE"/>
    <property type="match status" value="1"/>
</dbReference>
<dbReference type="GO" id="GO:0043202">
    <property type="term" value="C:lysosomal lumen"/>
    <property type="evidence" value="ECO:0007669"/>
    <property type="project" value="UniProtKB-ARBA"/>
</dbReference>
<evidence type="ECO:0000313" key="19">
    <source>
        <dbReference type="EMBL" id="EKC28461.1"/>
    </source>
</evidence>
<name>K1R3L8_MAGGI</name>
<evidence type="ECO:0000256" key="12">
    <source>
        <dbReference type="ARBA" id="ARBA00050460"/>
    </source>
</evidence>
<evidence type="ECO:0000256" key="13">
    <source>
        <dbReference type="ARBA" id="ARBA00056350"/>
    </source>
</evidence>
<keyword evidence="10" id="KW-0325">Glycoprotein</keyword>
<keyword evidence="8" id="KW-0865">Zymogen</keyword>
<keyword evidence="9" id="KW-1015">Disulfide bond</keyword>
<keyword evidence="6" id="KW-0378">Hydrolase</keyword>
<dbReference type="SUPFAM" id="SSF53649">
    <property type="entry name" value="Alkaline phosphatase-like"/>
    <property type="match status" value="1"/>
</dbReference>
<dbReference type="FunCoup" id="K1R3L8">
    <property type="interactions" value="279"/>
</dbReference>
<organism evidence="19">
    <name type="scientific">Magallana gigas</name>
    <name type="common">Pacific oyster</name>
    <name type="synonym">Crassostrea gigas</name>
    <dbReference type="NCBI Taxonomy" id="29159"/>
    <lineage>
        <taxon>Eukaryota</taxon>
        <taxon>Metazoa</taxon>
        <taxon>Spiralia</taxon>
        <taxon>Lophotrochozoa</taxon>
        <taxon>Mollusca</taxon>
        <taxon>Bivalvia</taxon>
        <taxon>Autobranchia</taxon>
        <taxon>Pteriomorphia</taxon>
        <taxon>Ostreida</taxon>
        <taxon>Ostreoidea</taxon>
        <taxon>Ostreidae</taxon>
        <taxon>Magallana</taxon>
    </lineage>
</organism>
<dbReference type="InParanoid" id="K1R3L8"/>
<dbReference type="GO" id="GO:1901136">
    <property type="term" value="P:carbohydrate derivative catabolic process"/>
    <property type="evidence" value="ECO:0007669"/>
    <property type="project" value="UniProtKB-ARBA"/>
</dbReference>
<sequence length="569" mass="64948">MWTQWCAGGRQTVFLLVQVLVLKFTCCGRPNILFIVLDDFRPIMRSYGNQLIIAPNMDNLARNSVVFNRAYTQQALCGPSRTSFLTSRRPDTTKLWDVHYYWRKSAGNYTTLPQYFKEHGYRTESFGKIFHPGIVSGKTTDYPYSWSVPPYLPSTQQYKMKKVCPGAGGKLQMNVVCPVNVSTQPEQTLPDIQSTQHAVQLIEKLSNESQPFFLALGYHKPHIPFKFPQEYLKLYPLDEIKLARFHTKPRGLPSVAWNPWTDLRERDDVKSLNVSFPFGPIPEHFQKLMIQSYYASVSYIDNLLGEVFAALEKKGLSENTITFLTGDHGWALGENQEWSKFSNFEVTARVPLLVSVPGVTGKPLSGTRKYSSSDKDWPDRTLVQDNQYKILDGLVELVDIFPSLVELAGLPILKTCPQTSFNITICTEGCSFVPLIKNATSPHTVIKNWKSAVFSQYPRPSLQPEADSDQPRAVDSRVMGYSIRTDSHRYTEWIQFYPNNFTVNWNNVYARELYSQVTDSEDHQNLASDPQYLDIVHKLAVKLRQGWRAALPLLKCCAVTLNQVLDKRI</sequence>
<comment type="subunit">
    <text evidence="14">Monomer. The 58-kDa mature form is composed of two chains resulting from proteolitic processing, the 42-kDa chain and the 14-kDa chain that remain stably associated and form the 58-kDa intermediate form which is enzymatically active.</text>
</comment>
<dbReference type="EMBL" id="JH816453">
    <property type="protein sequence ID" value="EKC28461.1"/>
    <property type="molecule type" value="Genomic_DNA"/>
</dbReference>
<evidence type="ECO:0000256" key="11">
    <source>
        <dbReference type="ARBA" id="ARBA00023228"/>
    </source>
</evidence>
<evidence type="ECO:0000256" key="3">
    <source>
        <dbReference type="ARBA" id="ARBA00008779"/>
    </source>
</evidence>
<keyword evidence="5" id="KW-0732">Signal</keyword>
<dbReference type="EC" id="3.1.6.13" evidence="15"/>
<dbReference type="InterPro" id="IPR000917">
    <property type="entry name" value="Sulfatase_N"/>
</dbReference>
<comment type="catalytic activity">
    <reaction evidence="12">
        <text>Hydrolysis of the 2-sulfate groups of the L-iduronate 2-sulfate units of dermatan sulfate, heparan sulfate and heparin.</text>
        <dbReference type="EC" id="3.1.6.13"/>
    </reaction>
</comment>
<comment type="function">
    <text evidence="13">Lysosomal enzyme involved in the degradation pathway of dermatan sulfate and heparan sulfate.</text>
</comment>
<gene>
    <name evidence="19" type="ORF">CGI_10027746</name>
</gene>
<feature type="domain" description="Sulfatase N-terminal" evidence="18">
    <location>
        <begin position="30"/>
        <end position="409"/>
    </location>
</feature>
<evidence type="ECO:0000259" key="18">
    <source>
        <dbReference type="Pfam" id="PF00884"/>
    </source>
</evidence>
<evidence type="ECO:0000256" key="6">
    <source>
        <dbReference type="ARBA" id="ARBA00022801"/>
    </source>
</evidence>
<dbReference type="CDD" id="cd16030">
    <property type="entry name" value="iduronate-2-sulfatase"/>
    <property type="match status" value="1"/>
</dbReference>
<comment type="similarity">
    <text evidence="3">Belongs to the sulfatase family.</text>
</comment>
<dbReference type="FunFam" id="3.40.720.10:FF:000027">
    <property type="entry name" value="iduronate 2-sulfatase"/>
    <property type="match status" value="1"/>
</dbReference>
<protein>
    <recommendedName>
        <fullName evidence="16">Iduronate 2-sulfatase</fullName>
        <ecNumber evidence="15">3.1.6.13</ecNumber>
    </recommendedName>
    <alternativeName>
        <fullName evidence="17">Alpha-L-iduronate sulfate sulfatase</fullName>
    </alternativeName>
</protein>
<evidence type="ECO:0000256" key="8">
    <source>
        <dbReference type="ARBA" id="ARBA00023145"/>
    </source>
</evidence>
<keyword evidence="7" id="KW-0106">Calcium</keyword>
<evidence type="ECO:0000256" key="10">
    <source>
        <dbReference type="ARBA" id="ARBA00023180"/>
    </source>
</evidence>
<evidence type="ECO:0000256" key="4">
    <source>
        <dbReference type="ARBA" id="ARBA00022723"/>
    </source>
</evidence>
<evidence type="ECO:0000256" key="1">
    <source>
        <dbReference type="ARBA" id="ARBA00001913"/>
    </source>
</evidence>
<dbReference type="GO" id="GO:0004423">
    <property type="term" value="F:iduronate-2-sulfatase activity"/>
    <property type="evidence" value="ECO:0007669"/>
    <property type="project" value="UniProtKB-EC"/>
</dbReference>
<keyword evidence="4" id="KW-0479">Metal-binding</keyword>
<proteinExistence type="inferred from homology"/>
<accession>K1R3L8</accession>
<reference evidence="19" key="1">
    <citation type="journal article" date="2012" name="Nature">
        <title>The oyster genome reveals stress adaptation and complexity of shell formation.</title>
        <authorList>
            <person name="Zhang G."/>
            <person name="Fang X."/>
            <person name="Guo X."/>
            <person name="Li L."/>
            <person name="Luo R."/>
            <person name="Xu F."/>
            <person name="Yang P."/>
            <person name="Zhang L."/>
            <person name="Wang X."/>
            <person name="Qi H."/>
            <person name="Xiong Z."/>
            <person name="Que H."/>
            <person name="Xie Y."/>
            <person name="Holland P.W."/>
            <person name="Paps J."/>
            <person name="Zhu Y."/>
            <person name="Wu F."/>
            <person name="Chen Y."/>
            <person name="Wang J."/>
            <person name="Peng C."/>
            <person name="Meng J."/>
            <person name="Yang L."/>
            <person name="Liu J."/>
            <person name="Wen B."/>
            <person name="Zhang N."/>
            <person name="Huang Z."/>
            <person name="Zhu Q."/>
            <person name="Feng Y."/>
            <person name="Mount A."/>
            <person name="Hedgecock D."/>
            <person name="Xu Z."/>
            <person name="Liu Y."/>
            <person name="Domazet-Loso T."/>
            <person name="Du Y."/>
            <person name="Sun X."/>
            <person name="Zhang S."/>
            <person name="Liu B."/>
            <person name="Cheng P."/>
            <person name="Jiang X."/>
            <person name="Li J."/>
            <person name="Fan D."/>
            <person name="Wang W."/>
            <person name="Fu W."/>
            <person name="Wang T."/>
            <person name="Wang B."/>
            <person name="Zhang J."/>
            <person name="Peng Z."/>
            <person name="Li Y."/>
            <person name="Li N."/>
            <person name="Wang J."/>
            <person name="Chen M."/>
            <person name="He Y."/>
            <person name="Tan F."/>
            <person name="Song X."/>
            <person name="Zheng Q."/>
            <person name="Huang R."/>
            <person name="Yang H."/>
            <person name="Du X."/>
            <person name="Chen L."/>
            <person name="Yang M."/>
            <person name="Gaffney P.M."/>
            <person name="Wang S."/>
            <person name="Luo L."/>
            <person name="She Z."/>
            <person name="Ming Y."/>
            <person name="Huang W."/>
            <person name="Zhang S."/>
            <person name="Huang B."/>
            <person name="Zhang Y."/>
            <person name="Qu T."/>
            <person name="Ni P."/>
            <person name="Miao G."/>
            <person name="Wang J."/>
            <person name="Wang Q."/>
            <person name="Steinberg C.E."/>
            <person name="Wang H."/>
            <person name="Li N."/>
            <person name="Qian L."/>
            <person name="Zhang G."/>
            <person name="Li Y."/>
            <person name="Yang H."/>
            <person name="Liu X."/>
            <person name="Wang J."/>
            <person name="Yin Y."/>
            <person name="Wang J."/>
        </authorList>
    </citation>
    <scope>NUCLEOTIDE SEQUENCE [LARGE SCALE GENOMIC DNA]</scope>
    <source>
        <strain evidence="19">05x7-T-G4-1.051#20</strain>
    </source>
</reference>
<evidence type="ECO:0000256" key="5">
    <source>
        <dbReference type="ARBA" id="ARBA00022729"/>
    </source>
</evidence>
<comment type="subcellular location">
    <subcellularLocation>
        <location evidence="2">Lysosome</location>
    </subcellularLocation>
</comment>